<sequence>MTDLEVQPLDGGADRWREFMAEFAKECAPARFSLWRVRSGWIAAEFAGWGLTDGVDAFAMLNDQGKSLVKMSRAGLDRLAVRAGLDILWADEELDRA</sequence>
<keyword evidence="2" id="KW-1185">Reference proteome</keyword>
<dbReference type="Proteomes" id="UP000622552">
    <property type="component" value="Unassembled WGS sequence"/>
</dbReference>
<protein>
    <submittedName>
        <fullName evidence="1">Uncharacterized protein</fullName>
    </submittedName>
</protein>
<dbReference type="AlphaFoldDB" id="A0A8J7KM25"/>
<gene>
    <name evidence="1" type="ORF">IW245_006193</name>
</gene>
<comment type="caution">
    <text evidence="1">The sequence shown here is derived from an EMBL/GenBank/DDBJ whole genome shotgun (WGS) entry which is preliminary data.</text>
</comment>
<evidence type="ECO:0000313" key="1">
    <source>
        <dbReference type="EMBL" id="MBG6139999.1"/>
    </source>
</evidence>
<reference evidence="1" key="1">
    <citation type="submission" date="2020-11" db="EMBL/GenBank/DDBJ databases">
        <title>Sequencing the genomes of 1000 actinobacteria strains.</title>
        <authorList>
            <person name="Klenk H.-P."/>
        </authorList>
    </citation>
    <scope>NUCLEOTIDE SEQUENCE</scope>
    <source>
        <strain evidence="1">DSM 45356</strain>
    </source>
</reference>
<proteinExistence type="predicted"/>
<accession>A0A8J7KM25</accession>
<name>A0A8J7KM25_9ACTN</name>
<dbReference type="RefSeq" id="WP_197006589.1">
    <property type="nucleotide sequence ID" value="NZ_BONS01000006.1"/>
</dbReference>
<dbReference type="EMBL" id="JADOUF010000001">
    <property type="protein sequence ID" value="MBG6139999.1"/>
    <property type="molecule type" value="Genomic_DNA"/>
</dbReference>
<evidence type="ECO:0000313" key="2">
    <source>
        <dbReference type="Proteomes" id="UP000622552"/>
    </source>
</evidence>
<organism evidence="1 2">
    <name type="scientific">Longispora fulva</name>
    <dbReference type="NCBI Taxonomy" id="619741"/>
    <lineage>
        <taxon>Bacteria</taxon>
        <taxon>Bacillati</taxon>
        <taxon>Actinomycetota</taxon>
        <taxon>Actinomycetes</taxon>
        <taxon>Micromonosporales</taxon>
        <taxon>Micromonosporaceae</taxon>
        <taxon>Longispora</taxon>
    </lineage>
</organism>